<accession>A0A449BVI7</accession>
<dbReference type="Proteomes" id="UP000290582">
    <property type="component" value="Chromosome PVVCY_11"/>
</dbReference>
<evidence type="ECO:0000256" key="1">
    <source>
        <dbReference type="SAM" id="Phobius"/>
    </source>
</evidence>
<organism evidence="2 3">
    <name type="scientific">Plasmodium vinckei vinckei</name>
    <dbReference type="NCBI Taxonomy" id="54757"/>
    <lineage>
        <taxon>Eukaryota</taxon>
        <taxon>Sar</taxon>
        <taxon>Alveolata</taxon>
        <taxon>Apicomplexa</taxon>
        <taxon>Aconoidasida</taxon>
        <taxon>Haemosporida</taxon>
        <taxon>Plasmodiidae</taxon>
        <taxon>Plasmodium</taxon>
        <taxon>Plasmodium (Vinckeia)</taxon>
    </lineage>
</organism>
<dbReference type="VEuPathDB" id="PlasmoDB:PVVCY_1103400"/>
<feature type="transmembrane region" description="Helical" evidence="1">
    <location>
        <begin position="71"/>
        <end position="91"/>
    </location>
</feature>
<feature type="transmembrane region" description="Helical" evidence="1">
    <location>
        <begin position="35"/>
        <end position="59"/>
    </location>
</feature>
<evidence type="ECO:0000313" key="2">
    <source>
        <dbReference type="EMBL" id="VEV57454.1"/>
    </source>
</evidence>
<keyword evidence="1" id="KW-0472">Membrane</keyword>
<sequence length="194" mass="22723">MSIYGNIGLYEKIRRSVFRGRISGPTPLYKTPLRFIWSIFYFVDILLLYFFVISFLISIIFQHECYESFSIILYTSANLVLSFFIDFLLLIKGDEVVSEEEIVASILLTIFFCTVKVIINVFTMYLFFIKYGNIIHTTNLAISKRCNTFVVKSVLINYSILNYFSLGETFLEFILTIFSIIHFKLQVQSYETII</sequence>
<keyword evidence="1" id="KW-0812">Transmembrane</keyword>
<gene>
    <name evidence="2" type="ORF">PVVCY_1103400</name>
</gene>
<dbReference type="EMBL" id="LR215067">
    <property type="protein sequence ID" value="VEV57454.1"/>
    <property type="molecule type" value="Genomic_DNA"/>
</dbReference>
<protein>
    <submittedName>
        <fullName evidence="2">Uncharacterized protein</fullName>
    </submittedName>
</protein>
<dbReference type="GeneID" id="19960584"/>
<proteinExistence type="predicted"/>
<dbReference type="RefSeq" id="XP_037490641.1">
    <property type="nucleotide sequence ID" value="XM_037634552.1"/>
</dbReference>
<keyword evidence="1" id="KW-1133">Transmembrane helix</keyword>
<name>A0A449BVI7_PLAVN</name>
<evidence type="ECO:0000313" key="3">
    <source>
        <dbReference type="Proteomes" id="UP000290582"/>
    </source>
</evidence>
<reference evidence="2 3" key="1">
    <citation type="submission" date="2019-01" db="EMBL/GenBank/DDBJ databases">
        <authorList>
            <person name="Ramaprasad A."/>
        </authorList>
    </citation>
    <scope>NUCLEOTIDE SEQUENCE [LARGE SCALE GENOMIC DNA]</scope>
</reference>
<feature type="transmembrane region" description="Helical" evidence="1">
    <location>
        <begin position="103"/>
        <end position="128"/>
    </location>
</feature>
<dbReference type="AlphaFoldDB" id="A0A449BVI7"/>
<dbReference type="KEGG" id="pvv:PVVCY_1103400"/>
<dbReference type="OrthoDB" id="377522at2759"/>